<sequence>MGSFVMKRQKINYYFNGILQNSSSDEHPMMSRTVVFIVCLATALISTYCAPIVCSDDYEMKRIGLDVYCFKVFSFNRHDKQYIDEFFEKPDGEGDNRLCRDYTMHASPNGTSVSIRNKKEYEYVKVLYRTADYSLTSMPLLIGLKYYDERLEWSDKSAFNYSDFMEADFKSRFTYMKKGQCRRFFMYSPPTLGPRKYLVFDIDCKLRFFEFRAVCRYKVPRSELDVQPVPQPDDYSKSKEVSFLIEI</sequence>
<evidence type="ECO:0000313" key="1">
    <source>
        <dbReference type="EMBL" id="VDO40245.1"/>
    </source>
</evidence>
<reference evidence="1 2" key="2">
    <citation type="submission" date="2018-11" db="EMBL/GenBank/DDBJ databases">
        <authorList>
            <consortium name="Pathogen Informatics"/>
        </authorList>
    </citation>
    <scope>NUCLEOTIDE SEQUENCE [LARGE SCALE GENOMIC DNA]</scope>
</reference>
<evidence type="ECO:0000313" key="3">
    <source>
        <dbReference type="WBParaSite" id="BTMF_0001378801-mRNA-1"/>
    </source>
</evidence>
<name>A0A0R3R1A1_9BILA</name>
<dbReference type="InterPro" id="IPR016186">
    <property type="entry name" value="C-type_lectin-like/link_sf"/>
</dbReference>
<dbReference type="AlphaFoldDB" id="A0A0R3R1A1"/>
<accession>A0A0R3R1A1</accession>
<protein>
    <submittedName>
        <fullName evidence="3">Salivary lipocalin</fullName>
    </submittedName>
</protein>
<dbReference type="WBParaSite" id="BTMF_0001378801-mRNA-1">
    <property type="protein sequence ID" value="BTMF_0001378801-mRNA-1"/>
    <property type="gene ID" value="BTMF_0001378801"/>
</dbReference>
<reference evidence="3" key="1">
    <citation type="submission" date="2017-02" db="UniProtKB">
        <authorList>
            <consortium name="WormBaseParasite"/>
        </authorList>
    </citation>
    <scope>IDENTIFICATION</scope>
</reference>
<dbReference type="Proteomes" id="UP000280834">
    <property type="component" value="Unassembled WGS sequence"/>
</dbReference>
<dbReference type="EMBL" id="UZAG01018592">
    <property type="protein sequence ID" value="VDO40245.1"/>
    <property type="molecule type" value="Genomic_DNA"/>
</dbReference>
<dbReference type="SUPFAM" id="SSF56436">
    <property type="entry name" value="C-type lectin-like"/>
    <property type="match status" value="1"/>
</dbReference>
<evidence type="ECO:0000313" key="2">
    <source>
        <dbReference type="Proteomes" id="UP000280834"/>
    </source>
</evidence>
<proteinExistence type="predicted"/>
<organism evidence="3">
    <name type="scientific">Brugia timori</name>
    <dbReference type="NCBI Taxonomy" id="42155"/>
    <lineage>
        <taxon>Eukaryota</taxon>
        <taxon>Metazoa</taxon>
        <taxon>Ecdysozoa</taxon>
        <taxon>Nematoda</taxon>
        <taxon>Chromadorea</taxon>
        <taxon>Rhabditida</taxon>
        <taxon>Spirurina</taxon>
        <taxon>Spiruromorpha</taxon>
        <taxon>Filarioidea</taxon>
        <taxon>Onchocercidae</taxon>
        <taxon>Brugia</taxon>
    </lineage>
</organism>
<dbReference type="Gene3D" id="3.10.100.10">
    <property type="entry name" value="Mannose-Binding Protein A, subunit A"/>
    <property type="match status" value="1"/>
</dbReference>
<keyword evidence="2" id="KW-1185">Reference proteome</keyword>
<gene>
    <name evidence="1" type="ORF">BTMF_LOCUS11787</name>
</gene>
<dbReference type="InterPro" id="IPR016187">
    <property type="entry name" value="CTDL_fold"/>
</dbReference>